<dbReference type="Proteomes" id="UP000419743">
    <property type="component" value="Unassembled WGS sequence"/>
</dbReference>
<dbReference type="PROSITE" id="PS51683">
    <property type="entry name" value="SAM_OMT_II"/>
    <property type="match status" value="1"/>
</dbReference>
<dbReference type="InterPro" id="IPR029063">
    <property type="entry name" value="SAM-dependent_MTases_sf"/>
</dbReference>
<dbReference type="Gene3D" id="3.40.50.80">
    <property type="entry name" value="Nucleotide-binding domain of ferredoxin-NADP reductase (FNR) module"/>
    <property type="match status" value="1"/>
</dbReference>
<dbReference type="InterPro" id="IPR007037">
    <property type="entry name" value="SIP_rossman_dom"/>
</dbReference>
<dbReference type="EMBL" id="CACRYJ010000025">
    <property type="protein sequence ID" value="VZO36739.1"/>
    <property type="molecule type" value="Genomic_DNA"/>
</dbReference>
<dbReference type="GO" id="GO:0008171">
    <property type="term" value="F:O-methyltransferase activity"/>
    <property type="evidence" value="ECO:0007669"/>
    <property type="project" value="InterPro"/>
</dbReference>
<evidence type="ECO:0000256" key="1">
    <source>
        <dbReference type="ARBA" id="ARBA00022603"/>
    </source>
</evidence>
<dbReference type="Gene3D" id="2.40.30.10">
    <property type="entry name" value="Translation factors"/>
    <property type="match status" value="1"/>
</dbReference>
<dbReference type="PANTHER" id="PTHR30157:SF0">
    <property type="entry name" value="NADPH-DEPENDENT FERRIC-CHELATE REDUCTASE"/>
    <property type="match status" value="1"/>
</dbReference>
<dbReference type="SUPFAM" id="SSF46785">
    <property type="entry name" value="Winged helix' DNA-binding domain"/>
    <property type="match status" value="1"/>
</dbReference>
<evidence type="ECO:0000313" key="6">
    <source>
        <dbReference type="Proteomes" id="UP000419743"/>
    </source>
</evidence>
<proteinExistence type="predicted"/>
<dbReference type="Gene3D" id="3.40.50.150">
    <property type="entry name" value="Vaccinia Virus protein VP39"/>
    <property type="match status" value="1"/>
</dbReference>
<protein>
    <submittedName>
        <fullName evidence="5">NADPH-dependent ferric-chelate reductase</fullName>
        <ecNumber evidence="5">1.16.1.9</ecNumber>
    </submittedName>
</protein>
<dbReference type="InterPro" id="IPR039261">
    <property type="entry name" value="FNR_nucleotide-bd"/>
</dbReference>
<evidence type="ECO:0000313" key="5">
    <source>
        <dbReference type="EMBL" id="VZO36739.1"/>
    </source>
</evidence>
<evidence type="ECO:0000256" key="3">
    <source>
        <dbReference type="ARBA" id="ARBA00022691"/>
    </source>
</evidence>
<evidence type="ECO:0000259" key="4">
    <source>
        <dbReference type="PROSITE" id="PS51384"/>
    </source>
</evidence>
<dbReference type="InterPro" id="IPR013113">
    <property type="entry name" value="SIP_FAD-bd"/>
</dbReference>
<reference evidence="5 6" key="1">
    <citation type="submission" date="2019-11" db="EMBL/GenBank/DDBJ databases">
        <authorList>
            <person name="Criscuolo A."/>
        </authorList>
    </citation>
    <scope>NUCLEOTIDE SEQUENCE [LARGE SCALE GENOMIC DNA]</scope>
    <source>
        <strain evidence="5">CIP111667</strain>
    </source>
</reference>
<dbReference type="GO" id="GO:0032259">
    <property type="term" value="P:methylation"/>
    <property type="evidence" value="ECO:0007669"/>
    <property type="project" value="UniProtKB-KW"/>
</dbReference>
<dbReference type="InterPro" id="IPR016461">
    <property type="entry name" value="COMT-like"/>
</dbReference>
<dbReference type="InterPro" id="IPR036388">
    <property type="entry name" value="WH-like_DNA-bd_sf"/>
</dbReference>
<keyword evidence="1" id="KW-0489">Methyltransferase</keyword>
<organism evidence="5 6">
    <name type="scientific">Occultella aeris</name>
    <dbReference type="NCBI Taxonomy" id="2761496"/>
    <lineage>
        <taxon>Bacteria</taxon>
        <taxon>Bacillati</taxon>
        <taxon>Actinomycetota</taxon>
        <taxon>Actinomycetes</taxon>
        <taxon>Micrococcales</taxon>
        <taxon>Ruaniaceae</taxon>
        <taxon>Occultella</taxon>
    </lineage>
</organism>
<keyword evidence="5" id="KW-0560">Oxidoreductase</keyword>
<dbReference type="Gene3D" id="1.10.287.1350">
    <property type="match status" value="1"/>
</dbReference>
<dbReference type="Gene3D" id="1.10.10.10">
    <property type="entry name" value="Winged helix-like DNA-binding domain superfamily/Winged helix DNA-binding domain"/>
    <property type="match status" value="1"/>
</dbReference>
<evidence type="ECO:0000256" key="2">
    <source>
        <dbReference type="ARBA" id="ARBA00022679"/>
    </source>
</evidence>
<dbReference type="InterPro" id="IPR039374">
    <property type="entry name" value="SIP_fam"/>
</dbReference>
<dbReference type="InterPro" id="IPR001077">
    <property type="entry name" value="COMT_C"/>
</dbReference>
<dbReference type="Pfam" id="PF00891">
    <property type="entry name" value="Methyltransf_2"/>
    <property type="match status" value="1"/>
</dbReference>
<dbReference type="Pfam" id="PF08100">
    <property type="entry name" value="Dimerisation"/>
    <property type="match status" value="1"/>
</dbReference>
<dbReference type="InterPro" id="IPR012967">
    <property type="entry name" value="COMT_dimerisation"/>
</dbReference>
<gene>
    <name evidence="5" type="primary">yqjH_1</name>
    <name evidence="5" type="ORF">HALOF300_01918</name>
</gene>
<dbReference type="CDD" id="cd06193">
    <property type="entry name" value="siderophore_interacting"/>
    <property type="match status" value="1"/>
</dbReference>
<dbReference type="Pfam" id="PF08021">
    <property type="entry name" value="FAD_binding_9"/>
    <property type="match status" value="1"/>
</dbReference>
<keyword evidence="2" id="KW-0808">Transferase</keyword>
<sequence>MPKTSRGTTMHPISLREVHVVRAADLTPGMRRVTLGGPELGAFTSANGLDQPAFRTDGFDDEIRLVFAHPGQSRPLLPVQIEGSVRPPDEGRVLSRAYTVRRWDPRSGELDVDFAKHGTGIATTWAERAEPGDRIHLFGPLLSHALPHDADWLLVAGDETALPAIGRLLDELHVDTRAQVFIEIAEDGHRQPLRDLPGVEVTWLAREGAEAGATTLLLDAVRSSRWPDGRPFAWIAGEQAVVRDLRRHLVGERQLPKTEIEFTGYWKRSTVVPLAEDAALPDPEKSSAADERFHDLIEIVPPIAIRAAAGLGLGELIAQGVTTPAALAAASGSDARALGKVLRYLHAIDVLTTTAPGHYALTEVGEYLADDYWSRVLAPDGAHARMEAGIAGLAESVRTGSAAYASVTGQTFAALRTEQWYEDRYLEEAADDASMLAAAIATSPALDDIEHVVIHSAGASEQAQQVLTARPDLRVTICALPAQAHWLRHDLPRSIPDPDRRARITVVEQSIFEEAPVADAVLIVNALAAHPDADAAHALRRTATNLAPGGRVLLLEDLFEDEALDEHHAEHDLLALTRDGTGLRTPPELRSVIESAGLTITAVHTIGWGTPLHELTPWATADVAVAEPPRKELS</sequence>
<feature type="domain" description="FAD-binding FR-type" evidence="4">
    <location>
        <begin position="13"/>
        <end position="147"/>
    </location>
</feature>
<dbReference type="InterPro" id="IPR017927">
    <property type="entry name" value="FAD-bd_FR_type"/>
</dbReference>
<dbReference type="SUPFAM" id="SSF53335">
    <property type="entry name" value="S-adenosyl-L-methionine-dependent methyltransferases"/>
    <property type="match status" value="1"/>
</dbReference>
<dbReference type="PROSITE" id="PS51384">
    <property type="entry name" value="FAD_FR"/>
    <property type="match status" value="1"/>
</dbReference>
<dbReference type="Pfam" id="PF04954">
    <property type="entry name" value="SIP"/>
    <property type="match status" value="1"/>
</dbReference>
<name>A0A7M4DIG6_9MICO</name>
<dbReference type="InterPro" id="IPR036390">
    <property type="entry name" value="WH_DNA-bd_sf"/>
</dbReference>
<comment type="caution">
    <text evidence="5">The sequence shown here is derived from an EMBL/GenBank/DDBJ whole genome shotgun (WGS) entry which is preliminary data.</text>
</comment>
<dbReference type="PANTHER" id="PTHR30157">
    <property type="entry name" value="FERRIC REDUCTASE, NADPH-DEPENDENT"/>
    <property type="match status" value="1"/>
</dbReference>
<keyword evidence="3" id="KW-0949">S-adenosyl-L-methionine</keyword>
<keyword evidence="6" id="KW-1185">Reference proteome</keyword>
<dbReference type="GO" id="GO:0046983">
    <property type="term" value="F:protein dimerization activity"/>
    <property type="evidence" value="ECO:0007669"/>
    <property type="project" value="InterPro"/>
</dbReference>
<dbReference type="EC" id="1.16.1.9" evidence="5"/>
<dbReference type="SUPFAM" id="SSF63380">
    <property type="entry name" value="Riboflavin synthase domain-like"/>
    <property type="match status" value="1"/>
</dbReference>
<dbReference type="InterPro" id="IPR017938">
    <property type="entry name" value="Riboflavin_synthase-like_b-brl"/>
</dbReference>
<accession>A0A7M4DIG6</accession>
<dbReference type="AlphaFoldDB" id="A0A7M4DIG6"/>
<dbReference type="GO" id="GO:0052851">
    <property type="term" value="F:ferric-chelate reductase (NADPH) activity"/>
    <property type="evidence" value="ECO:0007669"/>
    <property type="project" value="UniProtKB-EC"/>
</dbReference>